<dbReference type="AlphaFoldDB" id="A0A385TYK9"/>
<proteinExistence type="predicted"/>
<dbReference type="EMBL" id="CP032413">
    <property type="protein sequence ID" value="AYB48048.1"/>
    <property type="molecule type" value="Genomic_DNA"/>
</dbReference>
<keyword evidence="2" id="KW-0614">Plasmid</keyword>
<dbReference type="Proteomes" id="UP000266552">
    <property type="component" value="Plasmid pAZOPL1"/>
</dbReference>
<dbReference type="InterPro" id="IPR025608">
    <property type="entry name" value="TcpE"/>
</dbReference>
<dbReference type="RefSeq" id="WP_119851409.1">
    <property type="nucleotide sequence ID" value="NZ_CP032413.1"/>
</dbReference>
<gene>
    <name evidence="2" type="ORF">D5F53_32500</name>
</gene>
<reference evidence="2 3" key="1">
    <citation type="submission" date="2018-09" db="EMBL/GenBank/DDBJ databases">
        <title>Genome Sequence of Paenibacillus lautus Strain E7593-69, Azo Dye-Degrading Bacteria, Isolated from Commercial Tattoo Inks.</title>
        <authorList>
            <person name="Nho S.W."/>
            <person name="Kim S.-J."/>
            <person name="Kweon O."/>
            <person name="Cerniglia C.E."/>
        </authorList>
    </citation>
    <scope>NUCLEOTIDE SEQUENCE [LARGE SCALE GENOMIC DNA]</scope>
    <source>
        <strain evidence="2 3">E7593-69</strain>
        <plasmid evidence="2 3">pAZOPL1</plasmid>
    </source>
</reference>
<sequence length="134" mass="15975">MSERQSESPRVTVSNYSKIWTWDWVIYAFEGKKLPVPANVRAIGTFFACLVFWFIVGKILFFIPPAYTYAVLPFASAWLIMKQKLDGKAPHKWLLSMIFHWIRPKHLRRYKSIQHNKRYSYGSKVVYRTQRERG</sequence>
<keyword evidence="1" id="KW-0812">Transmembrane</keyword>
<keyword evidence="1" id="KW-0472">Membrane</keyword>
<evidence type="ECO:0000313" key="2">
    <source>
        <dbReference type="EMBL" id="AYB48048.1"/>
    </source>
</evidence>
<accession>A0A385TYK9</accession>
<dbReference type="KEGG" id="plw:D5F53_32500"/>
<protein>
    <recommendedName>
        <fullName evidence="4">Conjugal transfer protein</fullName>
    </recommendedName>
</protein>
<dbReference type="Pfam" id="PF12648">
    <property type="entry name" value="TcpE"/>
    <property type="match status" value="1"/>
</dbReference>
<name>A0A385TYK9_PAELA</name>
<evidence type="ECO:0008006" key="4">
    <source>
        <dbReference type="Google" id="ProtNLM"/>
    </source>
</evidence>
<keyword evidence="3" id="KW-1185">Reference proteome</keyword>
<organism evidence="2 3">
    <name type="scientific">Paenibacillus lautus</name>
    <name type="common">Bacillus lautus</name>
    <dbReference type="NCBI Taxonomy" id="1401"/>
    <lineage>
        <taxon>Bacteria</taxon>
        <taxon>Bacillati</taxon>
        <taxon>Bacillota</taxon>
        <taxon>Bacilli</taxon>
        <taxon>Bacillales</taxon>
        <taxon>Paenibacillaceae</taxon>
        <taxon>Paenibacillus</taxon>
    </lineage>
</organism>
<feature type="transmembrane region" description="Helical" evidence="1">
    <location>
        <begin position="38"/>
        <end position="56"/>
    </location>
</feature>
<geneLocation type="plasmid" evidence="2 3">
    <name>pAZOPL1</name>
</geneLocation>
<keyword evidence="1" id="KW-1133">Transmembrane helix</keyword>
<evidence type="ECO:0000256" key="1">
    <source>
        <dbReference type="SAM" id="Phobius"/>
    </source>
</evidence>
<feature type="transmembrane region" description="Helical" evidence="1">
    <location>
        <begin position="62"/>
        <end position="81"/>
    </location>
</feature>
<evidence type="ECO:0000313" key="3">
    <source>
        <dbReference type="Proteomes" id="UP000266552"/>
    </source>
</evidence>